<dbReference type="AlphaFoldDB" id="A0A8I5P341"/>
<feature type="signal peptide" evidence="1">
    <location>
        <begin position="1"/>
        <end position="25"/>
    </location>
</feature>
<reference evidence="2" key="2">
    <citation type="submission" date="2025-08" db="UniProtKB">
        <authorList>
            <consortium name="Ensembl"/>
        </authorList>
    </citation>
    <scope>IDENTIFICATION</scope>
</reference>
<protein>
    <submittedName>
        <fullName evidence="2">Uncharacterized protein</fullName>
    </submittedName>
</protein>
<dbReference type="PANTHER" id="PTHR12138">
    <property type="entry name" value="PRIMATE-EXPANDED PROTEIN FAMILY"/>
    <property type="match status" value="1"/>
</dbReference>
<dbReference type="Proteomes" id="UP000028761">
    <property type="component" value="Chromosome 8"/>
</dbReference>
<reference evidence="2" key="3">
    <citation type="submission" date="2025-09" db="UniProtKB">
        <authorList>
            <consortium name="Ensembl"/>
        </authorList>
    </citation>
    <scope>IDENTIFICATION</scope>
</reference>
<evidence type="ECO:0000313" key="3">
    <source>
        <dbReference type="Proteomes" id="UP000028761"/>
    </source>
</evidence>
<organism evidence="2 3">
    <name type="scientific">Papio anubis</name>
    <name type="common">Olive baboon</name>
    <dbReference type="NCBI Taxonomy" id="9555"/>
    <lineage>
        <taxon>Eukaryota</taxon>
        <taxon>Metazoa</taxon>
        <taxon>Chordata</taxon>
        <taxon>Craniata</taxon>
        <taxon>Vertebrata</taxon>
        <taxon>Euteleostomi</taxon>
        <taxon>Mammalia</taxon>
        <taxon>Eutheria</taxon>
        <taxon>Euarchontoglires</taxon>
        <taxon>Primates</taxon>
        <taxon>Haplorrhini</taxon>
        <taxon>Catarrhini</taxon>
        <taxon>Cercopithecidae</taxon>
        <taxon>Cercopithecinae</taxon>
        <taxon>Papio</taxon>
    </lineage>
</organism>
<keyword evidence="3" id="KW-1185">Reference proteome</keyword>
<evidence type="ECO:0000313" key="2">
    <source>
        <dbReference type="Ensembl" id="ENSPANP00000059815.1"/>
    </source>
</evidence>
<dbReference type="PRINTS" id="PR02045">
    <property type="entry name" value="F138DOMAIN"/>
</dbReference>
<dbReference type="Ensembl" id="ENSPANT00000082212.1">
    <property type="protein sequence ID" value="ENSPANP00000059815.1"/>
    <property type="gene ID" value="ENSPANG00000043597.1"/>
</dbReference>
<sequence>GFKQSPPRELGQIFYLILTWWSAIAGSPRTETPASRVQVSLLPQFYQVAGITDARHHTRLIFVFLVETGFRHIVQANPELLTSEDPLTSASQSAGITGMNHRARPVSFIVLRMFHRDGCCLMGGGQ</sequence>
<feature type="chain" id="PRO_5035230219" evidence="1">
    <location>
        <begin position="26"/>
        <end position="126"/>
    </location>
</feature>
<reference evidence="2 3" key="1">
    <citation type="submission" date="2012-03" db="EMBL/GenBank/DDBJ databases">
        <title>Whole Genome Assembly of Papio anubis.</title>
        <authorList>
            <person name="Liu Y.L."/>
            <person name="Abraham K.A."/>
            <person name="Akbar H.A."/>
            <person name="Ali S.A."/>
            <person name="Anosike U.A."/>
            <person name="Aqrawi P.A."/>
            <person name="Arias F.A."/>
            <person name="Attaway T.A."/>
            <person name="Awwad R.A."/>
            <person name="Babu C.B."/>
            <person name="Bandaranaike D.B."/>
            <person name="Battles P.B."/>
            <person name="Bell A.B."/>
            <person name="Beltran B.B."/>
            <person name="Berhane-Mersha D.B."/>
            <person name="Bess C.B."/>
            <person name="Bickham C.B."/>
            <person name="Bolden T.B."/>
            <person name="Carter K.C."/>
            <person name="Chau D.C."/>
            <person name="Chavez A.C."/>
            <person name="Clerc-Blankenburg K.C."/>
            <person name="Coyle M.C."/>
            <person name="Dao M.D."/>
            <person name="Davila M.L.D."/>
            <person name="Davy-Carroll L.D."/>
            <person name="Denson S.D."/>
            <person name="Dinh H.D."/>
            <person name="Fernandez S.F."/>
            <person name="Fernando P.F."/>
            <person name="Forbes L.F."/>
            <person name="Francis C.F."/>
            <person name="Francisco L.F."/>
            <person name="Fu Q.F."/>
            <person name="Garcia-Iii R.G."/>
            <person name="Garrett T.G."/>
            <person name="Gross S.G."/>
            <person name="Gubbala S.G."/>
            <person name="Hirani K.H."/>
            <person name="Hogues M.H."/>
            <person name="Hollins B.H."/>
            <person name="Jackson L.J."/>
            <person name="Javaid M.J."/>
            <person name="Jhangiani S.J."/>
            <person name="Johnson A.J."/>
            <person name="Johnson B.J."/>
            <person name="Jones J.J."/>
            <person name="Joshi V.J."/>
            <person name="Kalu J.K."/>
            <person name="Khan N.K."/>
            <person name="Korchina V.K."/>
            <person name="Kovar C.K."/>
            <person name="Lago L.L."/>
            <person name="Lara F.L."/>
            <person name="Le T.-K.L."/>
            <person name="Lee S.L."/>
            <person name="Legall-Iii F.L."/>
            <person name="Lemon S.L."/>
            <person name="Liu J.L."/>
            <person name="Liu Y.-S.L."/>
            <person name="Liyanage D.L."/>
            <person name="Lopez J.L."/>
            <person name="Lorensuhewa L.L."/>
            <person name="Mata R.M."/>
            <person name="Mathew T.M."/>
            <person name="Mercado C.M."/>
            <person name="Mercado I.M."/>
            <person name="Morales K.M."/>
            <person name="Morgan M.M."/>
            <person name="Munidasa M.M."/>
            <person name="Ngo D.N."/>
            <person name="Nguyen L.N."/>
            <person name="Nguyen T.N."/>
            <person name="Nguyen N.N."/>
            <person name="Obregon M.O."/>
            <person name="Okwuonu G.O."/>
            <person name="Ongeri F.O."/>
            <person name="Onwere C.O."/>
            <person name="Osifeso I.O."/>
            <person name="Parra A.P."/>
            <person name="Patil S.P."/>
            <person name="Perez A.P."/>
            <person name="Perez Y.P."/>
            <person name="Pham C.P."/>
            <person name="Pu L.-L.P."/>
            <person name="Puazo M.P."/>
            <person name="Quiroz J.Q."/>
            <person name="Rouhana J.R."/>
            <person name="Ruiz M.R."/>
            <person name="Ruiz S.-J.R."/>
            <person name="Saada N.S."/>
            <person name="Santibanez J.S."/>
            <person name="Scheel M.S."/>
            <person name="Schneider B.S."/>
            <person name="Simmons D.S."/>
            <person name="Sisson I.S."/>
            <person name="Tang L.-Y.T."/>
            <person name="Thornton R.T."/>
            <person name="Tisius J.T."/>
            <person name="Toledanes G.T."/>
            <person name="Trejos Z.T."/>
            <person name="Usmani K.U."/>
            <person name="Varghese R.V."/>
            <person name="Vattathil S.V."/>
            <person name="Vee V.V."/>
            <person name="Walker D.W."/>
            <person name="Weissenberger G.W."/>
            <person name="White C.W."/>
            <person name="Williams A.W."/>
            <person name="Woodworth J.W."/>
            <person name="Wright R.W."/>
            <person name="Zhu Y.Z."/>
            <person name="Han Y.H."/>
            <person name="Newsham I.N."/>
            <person name="Nazareth L.N."/>
            <person name="Worley K.W."/>
            <person name="Muzny D.M."/>
            <person name="Rogers J.R."/>
            <person name="Gibbs R.G."/>
        </authorList>
    </citation>
    <scope>NUCLEOTIDE SEQUENCE [LARGE SCALE GENOMIC DNA]</scope>
</reference>
<evidence type="ECO:0000256" key="1">
    <source>
        <dbReference type="SAM" id="SignalP"/>
    </source>
</evidence>
<keyword evidence="1" id="KW-0732">Signal</keyword>
<name>A0A8I5P341_PAPAN</name>
<proteinExistence type="predicted"/>
<accession>A0A8I5P341</accession>
<dbReference type="GeneTree" id="ENSGT01120000271815"/>
<dbReference type="PANTHER" id="PTHR12138:SF162">
    <property type="entry name" value="CHROMOSOME UNDETERMINED SCAFFOLD_275, WHOLE GENOME SHOTGUN SEQUENCE"/>
    <property type="match status" value="1"/>
</dbReference>